<evidence type="ECO:0000313" key="2">
    <source>
        <dbReference type="Proteomes" id="UP001196980"/>
    </source>
</evidence>
<name>A0ABS6S1G0_9BACT</name>
<sequence>MTVESINIIASRDIRSVISEVLIPNYIPTAIVAIHGITGNVISGLYANTL</sequence>
<dbReference type="Proteomes" id="UP001196980">
    <property type="component" value="Unassembled WGS sequence"/>
</dbReference>
<evidence type="ECO:0000313" key="1">
    <source>
        <dbReference type="EMBL" id="MBV6342234.1"/>
    </source>
</evidence>
<proteinExistence type="predicted"/>
<dbReference type="RefSeq" id="WP_218252857.1">
    <property type="nucleotide sequence ID" value="NZ_JABXWD010000217.1"/>
</dbReference>
<keyword evidence="2" id="KW-1185">Reference proteome</keyword>
<dbReference type="EMBL" id="JABXWD010000217">
    <property type="protein sequence ID" value="MBV6342234.1"/>
    <property type="molecule type" value="Genomic_DNA"/>
</dbReference>
<organism evidence="1 2">
    <name type="scientific">Candidatus Magnetobacterium casense</name>
    <dbReference type="NCBI Taxonomy" id="1455061"/>
    <lineage>
        <taxon>Bacteria</taxon>
        <taxon>Pseudomonadati</taxon>
        <taxon>Nitrospirota</taxon>
        <taxon>Thermodesulfovibrionia</taxon>
        <taxon>Thermodesulfovibrionales</taxon>
        <taxon>Candidatus Magnetobacteriaceae</taxon>
        <taxon>Candidatus Magnetobacterium</taxon>
    </lineage>
</organism>
<comment type="caution">
    <text evidence="1">The sequence shown here is derived from an EMBL/GenBank/DDBJ whole genome shotgun (WGS) entry which is preliminary data.</text>
</comment>
<reference evidence="1 2" key="1">
    <citation type="journal article" date="2020" name="J Geophys Res Biogeosci">
        <title>Magnetotaxis as an Adaptation to Enable Bacterial Shuttling of Microbial Sulfur and Sulfur Cycling Across Aquatic Oxic#Anoxic Interfaces.</title>
        <authorList>
            <person name="Li J."/>
            <person name="Liu P."/>
            <person name="Wang J."/>
            <person name="Roberts A.P."/>
            <person name="Pan Y."/>
        </authorList>
    </citation>
    <scope>NUCLEOTIDE SEQUENCE [LARGE SCALE GENOMIC DNA]</scope>
    <source>
        <strain evidence="1 2">MYR-1_YQ</strain>
    </source>
</reference>
<gene>
    <name evidence="1" type="ORF">HWQ67_11615</name>
</gene>
<accession>A0ABS6S1G0</accession>
<protein>
    <submittedName>
        <fullName evidence="1">Uncharacterized protein</fullName>
    </submittedName>
</protein>